<name>A0A1X7FNX0_9PROT</name>
<evidence type="ECO:0000313" key="2">
    <source>
        <dbReference type="EMBL" id="SMF55130.1"/>
    </source>
</evidence>
<dbReference type="EMBL" id="FXAK01000006">
    <property type="protein sequence ID" value="SMF55130.1"/>
    <property type="molecule type" value="Genomic_DNA"/>
</dbReference>
<reference evidence="2 3" key="1">
    <citation type="submission" date="2017-04" db="EMBL/GenBank/DDBJ databases">
        <authorList>
            <person name="Afonso C.L."/>
            <person name="Miller P.J."/>
            <person name="Scott M.A."/>
            <person name="Spackman E."/>
            <person name="Goraichik I."/>
            <person name="Dimitrov K.M."/>
            <person name="Suarez D.L."/>
            <person name="Swayne D.E."/>
        </authorList>
    </citation>
    <scope>NUCLEOTIDE SEQUENCE [LARGE SCALE GENOMIC DNA]</scope>
    <source>
        <strain evidence="2 3">A2P</strain>
    </source>
</reference>
<feature type="compositionally biased region" description="Pro residues" evidence="1">
    <location>
        <begin position="82"/>
        <end position="91"/>
    </location>
</feature>
<dbReference type="STRING" id="286727.SAMN02982917_3045"/>
<dbReference type="SUPFAM" id="SSF46689">
    <property type="entry name" value="Homeodomain-like"/>
    <property type="match status" value="1"/>
</dbReference>
<dbReference type="Proteomes" id="UP000192936">
    <property type="component" value="Unassembled WGS sequence"/>
</dbReference>
<accession>A0A1X7FNX0</accession>
<organism evidence="2 3">
    <name type="scientific">Azospirillum oryzae</name>
    <dbReference type="NCBI Taxonomy" id="286727"/>
    <lineage>
        <taxon>Bacteria</taxon>
        <taxon>Pseudomonadati</taxon>
        <taxon>Pseudomonadota</taxon>
        <taxon>Alphaproteobacteria</taxon>
        <taxon>Rhodospirillales</taxon>
        <taxon>Azospirillaceae</taxon>
        <taxon>Azospirillum</taxon>
    </lineage>
</organism>
<proteinExistence type="predicted"/>
<feature type="compositionally biased region" description="Low complexity" evidence="1">
    <location>
        <begin position="1"/>
        <end position="16"/>
    </location>
</feature>
<feature type="region of interest" description="Disordered" evidence="1">
    <location>
        <begin position="69"/>
        <end position="97"/>
    </location>
</feature>
<feature type="region of interest" description="Disordered" evidence="1">
    <location>
        <begin position="1"/>
        <end position="26"/>
    </location>
</feature>
<evidence type="ECO:0000256" key="1">
    <source>
        <dbReference type="SAM" id="MobiDB-lite"/>
    </source>
</evidence>
<evidence type="ECO:0000313" key="3">
    <source>
        <dbReference type="Proteomes" id="UP000192936"/>
    </source>
</evidence>
<dbReference type="InterPro" id="IPR009057">
    <property type="entry name" value="Homeodomain-like_sf"/>
</dbReference>
<gene>
    <name evidence="2" type="ORF">SAMN02982917_3045</name>
</gene>
<dbReference type="AlphaFoldDB" id="A0A1X7FNX0"/>
<sequence>MSTLTLPPVSTTVSTPDPEVSERPQRRTFSVADKLRVLEEIDRAGPKEIGAILRREGLYSSNITRWRRQRDAGQLRGLAPAKPGPKTPPANPLKSDMERLERDNARLRDQLSRAEAVIELQKKWRNCWRPCPPRRIAASAGDGCH</sequence>
<protein>
    <recommendedName>
        <fullName evidence="4">Transposase</fullName>
    </recommendedName>
</protein>
<evidence type="ECO:0008006" key="4">
    <source>
        <dbReference type="Google" id="ProtNLM"/>
    </source>
</evidence>